<dbReference type="Proteomes" id="UP000031366">
    <property type="component" value="Unassembled WGS sequence"/>
</dbReference>
<dbReference type="EMBL" id="AYSO01000017">
    <property type="protein sequence ID" value="KIE46508.1"/>
    <property type="molecule type" value="Genomic_DNA"/>
</dbReference>
<keyword evidence="1" id="KW-0449">Lipoprotein</keyword>
<organism evidence="1 2">
    <name type="scientific">Clostridium argentinense CDC 2741</name>
    <dbReference type="NCBI Taxonomy" id="1418104"/>
    <lineage>
        <taxon>Bacteria</taxon>
        <taxon>Bacillati</taxon>
        <taxon>Bacillota</taxon>
        <taxon>Clostridia</taxon>
        <taxon>Eubacteriales</taxon>
        <taxon>Clostridiaceae</taxon>
        <taxon>Clostridium</taxon>
    </lineage>
</organism>
<dbReference type="RefSeq" id="WP_039633972.1">
    <property type="nucleotide sequence ID" value="NZ_AYSO01000017.1"/>
</dbReference>
<evidence type="ECO:0000313" key="1">
    <source>
        <dbReference type="EMBL" id="KIE46508.1"/>
    </source>
</evidence>
<evidence type="ECO:0000313" key="2">
    <source>
        <dbReference type="Proteomes" id="UP000031366"/>
    </source>
</evidence>
<sequence>MGKTSKILLMAFLTISCILLLGCEKTEPKIVLSDFSEDQKELLQGTIDTDFKVFKVIGSLKEYDDIEISVCVYEKGKLIGKDNTTAIFLDREETLKYITMSLYQYSDKYSDKGEFKFAAIGDEFSNSAKINIDFSNNLNGTRRFYNNEVKIEKDVEHILFAQLGRNEGIGPISFIFDGKDEVDRAIKNYDRVVLLKCKFK</sequence>
<name>A0A0C1U4K5_9CLOT</name>
<dbReference type="PROSITE" id="PS51257">
    <property type="entry name" value="PROKAR_LIPOPROTEIN"/>
    <property type="match status" value="1"/>
</dbReference>
<dbReference type="STRING" id="29341.RSJ17_15520"/>
<protein>
    <submittedName>
        <fullName evidence="1">Putative lipoprotein</fullName>
    </submittedName>
</protein>
<comment type="caution">
    <text evidence="1">The sequence shown here is derived from an EMBL/GenBank/DDBJ whole genome shotgun (WGS) entry which is preliminary data.</text>
</comment>
<gene>
    <name evidence="1" type="ORF">U732_2000</name>
</gene>
<dbReference type="AlphaFoldDB" id="A0A0C1U4K5"/>
<reference evidence="1 2" key="1">
    <citation type="journal article" date="2015" name="Infect. Genet. Evol.">
        <title>Genomic sequences of six botulinum neurotoxin-producing strains representing three clostridial species illustrate the mobility and diversity of botulinum neurotoxin genes.</title>
        <authorList>
            <person name="Smith T.J."/>
            <person name="Hill K.K."/>
            <person name="Xie G."/>
            <person name="Foley B.T."/>
            <person name="Williamson C.H."/>
            <person name="Foster J.T."/>
            <person name="Johnson S.L."/>
            <person name="Chertkov O."/>
            <person name="Teshima H."/>
            <person name="Gibbons H.S."/>
            <person name="Johnsky L.A."/>
            <person name="Karavis M.A."/>
            <person name="Smith L.A."/>
        </authorList>
    </citation>
    <scope>NUCLEOTIDE SEQUENCE [LARGE SCALE GENOMIC DNA]</scope>
    <source>
        <strain evidence="1 2">CDC 2741</strain>
    </source>
</reference>
<accession>A0A0C1U4K5</accession>
<proteinExistence type="predicted"/>
<keyword evidence="2" id="KW-1185">Reference proteome</keyword>